<comment type="caution">
    <text evidence="2">The sequence shown here is derived from an EMBL/GenBank/DDBJ whole genome shotgun (WGS) entry which is preliminary data.</text>
</comment>
<protein>
    <submittedName>
        <fullName evidence="2">Uncharacterized protein</fullName>
    </submittedName>
</protein>
<evidence type="ECO:0000313" key="3">
    <source>
        <dbReference type="Proteomes" id="UP000801492"/>
    </source>
</evidence>
<gene>
    <name evidence="2" type="ORF">ILUMI_03804</name>
</gene>
<sequence length="136" mass="15919">MSAKSKLIVQRALAILQPKDVNVNMPDKDLLLEQSLEQNDNDRDISDLIRMEQHYETRGSSDRKSELTNQTENKEEENTNMFGKQKTNSRKRQRRPDTWNRNIKKKKVNSGKRYVSEGKREVAAKEIRAPCKTIPY</sequence>
<keyword evidence="3" id="KW-1185">Reference proteome</keyword>
<feature type="compositionally biased region" description="Basic and acidic residues" evidence="1">
    <location>
        <begin position="54"/>
        <end position="77"/>
    </location>
</feature>
<name>A0A8K0GHZ0_IGNLU</name>
<dbReference type="OrthoDB" id="6783438at2759"/>
<dbReference type="AlphaFoldDB" id="A0A8K0GHZ0"/>
<feature type="compositionally biased region" description="Basic and acidic residues" evidence="1">
    <location>
        <begin position="114"/>
        <end position="123"/>
    </location>
</feature>
<accession>A0A8K0GHZ0</accession>
<dbReference type="EMBL" id="VTPC01001316">
    <property type="protein sequence ID" value="KAF2902382.1"/>
    <property type="molecule type" value="Genomic_DNA"/>
</dbReference>
<feature type="region of interest" description="Disordered" evidence="1">
    <location>
        <begin position="54"/>
        <end position="123"/>
    </location>
</feature>
<proteinExistence type="predicted"/>
<evidence type="ECO:0000313" key="2">
    <source>
        <dbReference type="EMBL" id="KAF2902382.1"/>
    </source>
</evidence>
<evidence type="ECO:0000256" key="1">
    <source>
        <dbReference type="SAM" id="MobiDB-lite"/>
    </source>
</evidence>
<dbReference type="Proteomes" id="UP000801492">
    <property type="component" value="Unassembled WGS sequence"/>
</dbReference>
<reference evidence="2" key="1">
    <citation type="submission" date="2019-08" db="EMBL/GenBank/DDBJ databases">
        <title>The genome of the North American firefly Photinus pyralis.</title>
        <authorList>
            <consortium name="Photinus pyralis genome working group"/>
            <person name="Fallon T.R."/>
            <person name="Sander Lower S.E."/>
            <person name="Weng J.-K."/>
        </authorList>
    </citation>
    <scope>NUCLEOTIDE SEQUENCE</scope>
    <source>
        <strain evidence="2">TRF0915ILg1</strain>
        <tissue evidence="2">Whole body</tissue>
    </source>
</reference>
<organism evidence="2 3">
    <name type="scientific">Ignelater luminosus</name>
    <name type="common">Cucubano</name>
    <name type="synonym">Pyrophorus luminosus</name>
    <dbReference type="NCBI Taxonomy" id="2038154"/>
    <lineage>
        <taxon>Eukaryota</taxon>
        <taxon>Metazoa</taxon>
        <taxon>Ecdysozoa</taxon>
        <taxon>Arthropoda</taxon>
        <taxon>Hexapoda</taxon>
        <taxon>Insecta</taxon>
        <taxon>Pterygota</taxon>
        <taxon>Neoptera</taxon>
        <taxon>Endopterygota</taxon>
        <taxon>Coleoptera</taxon>
        <taxon>Polyphaga</taxon>
        <taxon>Elateriformia</taxon>
        <taxon>Elateroidea</taxon>
        <taxon>Elateridae</taxon>
        <taxon>Agrypninae</taxon>
        <taxon>Pyrophorini</taxon>
        <taxon>Ignelater</taxon>
    </lineage>
</organism>